<comment type="similarity">
    <text evidence="1">Belongs to the UPF0587 family.</text>
</comment>
<gene>
    <name evidence="4" type="ORF">FIBSPDRAFT_1047289</name>
</gene>
<evidence type="ECO:0000313" key="4">
    <source>
        <dbReference type="EMBL" id="KZP16831.1"/>
    </source>
</evidence>
<reference evidence="4 5" key="1">
    <citation type="journal article" date="2016" name="Mol. Biol. Evol.">
        <title>Comparative Genomics of Early-Diverging Mushroom-Forming Fungi Provides Insights into the Origins of Lignocellulose Decay Capabilities.</title>
        <authorList>
            <person name="Nagy L.G."/>
            <person name="Riley R."/>
            <person name="Tritt A."/>
            <person name="Adam C."/>
            <person name="Daum C."/>
            <person name="Floudas D."/>
            <person name="Sun H."/>
            <person name="Yadav J.S."/>
            <person name="Pangilinan J."/>
            <person name="Larsson K.H."/>
            <person name="Matsuura K."/>
            <person name="Barry K."/>
            <person name="Labutti K."/>
            <person name="Kuo R."/>
            <person name="Ohm R.A."/>
            <person name="Bhattacharya S.S."/>
            <person name="Shirouzu T."/>
            <person name="Yoshinaga Y."/>
            <person name="Martin F.M."/>
            <person name="Grigoriev I.V."/>
            <person name="Hibbett D.S."/>
        </authorList>
    </citation>
    <scope>NUCLEOTIDE SEQUENCE [LARGE SCALE GENOMIC DNA]</scope>
    <source>
        <strain evidence="4 5">CBS 109695</strain>
    </source>
</reference>
<keyword evidence="2" id="KW-0479">Metal-binding</keyword>
<dbReference type="PANTHER" id="PTHR12857:SF0">
    <property type="entry name" value="CXXC MOTIF CONTAINING ZINC BINDING PROTEIN"/>
    <property type="match status" value="1"/>
</dbReference>
<keyword evidence="3" id="KW-0862">Zinc</keyword>
<name>A0A166FIA5_9AGAM</name>
<evidence type="ECO:0000256" key="1">
    <source>
        <dbReference type="ARBA" id="ARBA00007818"/>
    </source>
</evidence>
<proteinExistence type="inferred from homology"/>
<protein>
    <submittedName>
        <fullName evidence="4">DUF866-domain-containing protein</fullName>
    </submittedName>
</protein>
<dbReference type="Pfam" id="PF05907">
    <property type="entry name" value="CXXC_Zn-b_euk"/>
    <property type="match status" value="1"/>
</dbReference>
<dbReference type="AlphaFoldDB" id="A0A166FIA5"/>
<keyword evidence="5" id="KW-1185">Reference proteome</keyword>
<dbReference type="InterPro" id="IPR008584">
    <property type="entry name" value="CXXC_Zn-binding_euk"/>
</dbReference>
<dbReference type="Proteomes" id="UP000076532">
    <property type="component" value="Unassembled WGS sequence"/>
</dbReference>
<dbReference type="PANTHER" id="PTHR12857">
    <property type="entry name" value="CXXC MOTIF CONTAINING ZINC BINDING PROTEIN"/>
    <property type="match status" value="1"/>
</dbReference>
<sequence length="163" mass="18434">MVVLKLSIKVELENVTDLVPASDSFDYFFKVKCNSCHEEHPKMIAVNRQEEREVAGGKGSKAHFVWRCGACKRESSAKFHEKNSVPKPYKDEANGQFSPLIEIECRGLEFVGFDPRGVWKCVGAESGTKFLEVDLEEGEWNDYDEKSKLPVGVSNIESEWSRA</sequence>
<dbReference type="OrthoDB" id="10248838at2759"/>
<organism evidence="4 5">
    <name type="scientific">Athelia psychrophila</name>
    <dbReference type="NCBI Taxonomy" id="1759441"/>
    <lineage>
        <taxon>Eukaryota</taxon>
        <taxon>Fungi</taxon>
        <taxon>Dikarya</taxon>
        <taxon>Basidiomycota</taxon>
        <taxon>Agaricomycotina</taxon>
        <taxon>Agaricomycetes</taxon>
        <taxon>Agaricomycetidae</taxon>
        <taxon>Atheliales</taxon>
        <taxon>Atheliaceae</taxon>
        <taxon>Athelia</taxon>
    </lineage>
</organism>
<dbReference type="EMBL" id="KV417589">
    <property type="protein sequence ID" value="KZP16831.1"/>
    <property type="molecule type" value="Genomic_DNA"/>
</dbReference>
<accession>A0A166FIA5</accession>
<dbReference type="GO" id="GO:0008270">
    <property type="term" value="F:zinc ion binding"/>
    <property type="evidence" value="ECO:0007669"/>
    <property type="project" value="TreeGrafter"/>
</dbReference>
<evidence type="ECO:0000256" key="2">
    <source>
        <dbReference type="ARBA" id="ARBA00022723"/>
    </source>
</evidence>
<dbReference type="SUPFAM" id="SSF141678">
    <property type="entry name" value="MAL13P1.257-like"/>
    <property type="match status" value="1"/>
</dbReference>
<evidence type="ECO:0000256" key="3">
    <source>
        <dbReference type="ARBA" id="ARBA00022833"/>
    </source>
</evidence>
<evidence type="ECO:0000313" key="5">
    <source>
        <dbReference type="Proteomes" id="UP000076532"/>
    </source>
</evidence>